<reference evidence="3" key="1">
    <citation type="submission" date="2016-11" db="UniProtKB">
        <authorList>
            <consortium name="WormBaseParasite"/>
        </authorList>
    </citation>
    <scope>IDENTIFICATION</scope>
</reference>
<protein>
    <submittedName>
        <fullName evidence="3">Uncharacterized protein</fullName>
    </submittedName>
</protein>
<organism evidence="2 3">
    <name type="scientific">Meloidogyne hapla</name>
    <name type="common">Root-knot nematode worm</name>
    <dbReference type="NCBI Taxonomy" id="6305"/>
    <lineage>
        <taxon>Eukaryota</taxon>
        <taxon>Metazoa</taxon>
        <taxon>Ecdysozoa</taxon>
        <taxon>Nematoda</taxon>
        <taxon>Chromadorea</taxon>
        <taxon>Rhabditida</taxon>
        <taxon>Tylenchina</taxon>
        <taxon>Tylenchomorpha</taxon>
        <taxon>Tylenchoidea</taxon>
        <taxon>Meloidogynidae</taxon>
        <taxon>Meloidogyninae</taxon>
        <taxon>Meloidogyne</taxon>
    </lineage>
</organism>
<evidence type="ECO:0000256" key="1">
    <source>
        <dbReference type="SAM" id="MobiDB-lite"/>
    </source>
</evidence>
<evidence type="ECO:0000313" key="2">
    <source>
        <dbReference type="Proteomes" id="UP000095281"/>
    </source>
</evidence>
<dbReference type="WBParaSite" id="MhA1_Contig1292.frz3.gene8">
    <property type="protein sequence ID" value="MhA1_Contig1292.frz3.gene8"/>
    <property type="gene ID" value="MhA1_Contig1292.frz3.gene8"/>
</dbReference>
<dbReference type="AlphaFoldDB" id="A0A1I8B372"/>
<dbReference type="Proteomes" id="UP000095281">
    <property type="component" value="Unplaced"/>
</dbReference>
<keyword evidence="2" id="KW-1185">Reference proteome</keyword>
<proteinExistence type="predicted"/>
<accession>A0A1I8B372</accession>
<sequence>MNEHLGNMEMNLPSNDNSHTSGPYHYTSEHEMFQDPNIPNVNILQNELLNVVHGSKGNEHDGGQGGTYAENPWNASGIDFNESSISGGDEFEHDGGQTKKGLF</sequence>
<feature type="compositionally biased region" description="Polar residues" evidence="1">
    <location>
        <begin position="12"/>
        <end position="21"/>
    </location>
</feature>
<name>A0A1I8B372_MELHA</name>
<feature type="region of interest" description="Disordered" evidence="1">
    <location>
        <begin position="53"/>
        <end position="103"/>
    </location>
</feature>
<evidence type="ECO:0000313" key="3">
    <source>
        <dbReference type="WBParaSite" id="MhA1_Contig1292.frz3.gene8"/>
    </source>
</evidence>
<feature type="region of interest" description="Disordered" evidence="1">
    <location>
        <begin position="1"/>
        <end position="30"/>
    </location>
</feature>